<dbReference type="EMBL" id="JAEFBK010000012">
    <property type="protein sequence ID" value="KAG7543350.1"/>
    <property type="molecule type" value="Genomic_DNA"/>
</dbReference>
<dbReference type="EMBL" id="JAEFBK010000007">
    <property type="protein sequence ID" value="KAG7585531.1"/>
    <property type="molecule type" value="Genomic_DNA"/>
</dbReference>
<accession>A0A8T1YCJ7</accession>
<dbReference type="AlphaFoldDB" id="A0A8T1YCJ7"/>
<evidence type="ECO:0000313" key="4">
    <source>
        <dbReference type="Proteomes" id="UP000694240"/>
    </source>
</evidence>
<feature type="non-terminal residue" evidence="2">
    <location>
        <position position="116"/>
    </location>
</feature>
<evidence type="ECO:0000313" key="3">
    <source>
        <dbReference type="EMBL" id="KAG7585531.1"/>
    </source>
</evidence>
<feature type="region of interest" description="Disordered" evidence="1">
    <location>
        <begin position="69"/>
        <end position="103"/>
    </location>
</feature>
<protein>
    <submittedName>
        <fullName evidence="2">Uncharacterized protein</fullName>
    </submittedName>
</protein>
<keyword evidence="4" id="KW-1185">Reference proteome</keyword>
<evidence type="ECO:0000313" key="2">
    <source>
        <dbReference type="EMBL" id="KAG7543350.1"/>
    </source>
</evidence>
<feature type="compositionally biased region" description="Basic and acidic residues" evidence="1">
    <location>
        <begin position="76"/>
        <end position="97"/>
    </location>
</feature>
<evidence type="ECO:0000256" key="1">
    <source>
        <dbReference type="SAM" id="MobiDB-lite"/>
    </source>
</evidence>
<proteinExistence type="predicted"/>
<organism evidence="2 4">
    <name type="scientific">Arabidopsis thaliana x Arabidopsis arenosa</name>
    <dbReference type="NCBI Taxonomy" id="1240361"/>
    <lineage>
        <taxon>Eukaryota</taxon>
        <taxon>Viridiplantae</taxon>
        <taxon>Streptophyta</taxon>
        <taxon>Embryophyta</taxon>
        <taxon>Tracheophyta</taxon>
        <taxon>Spermatophyta</taxon>
        <taxon>Magnoliopsida</taxon>
        <taxon>eudicotyledons</taxon>
        <taxon>Gunneridae</taxon>
        <taxon>Pentapetalae</taxon>
        <taxon>rosids</taxon>
        <taxon>malvids</taxon>
        <taxon>Brassicales</taxon>
        <taxon>Brassicaceae</taxon>
        <taxon>Camelineae</taxon>
        <taxon>Arabidopsis</taxon>
    </lineage>
</organism>
<reference evidence="2 4" key="1">
    <citation type="submission" date="2020-12" db="EMBL/GenBank/DDBJ databases">
        <title>Concerted genomic and epigenomic changes stabilize Arabidopsis allopolyploids.</title>
        <authorList>
            <person name="Chen Z."/>
        </authorList>
    </citation>
    <scope>NUCLEOTIDE SEQUENCE [LARGE SCALE GENOMIC DNA]</scope>
    <source>
        <strain evidence="2">Allo738</strain>
        <tissue evidence="2">Leaf</tissue>
    </source>
</reference>
<gene>
    <name evidence="3" type="ORF">ISN45_Aa02g008890</name>
    <name evidence="2" type="ORF">ISN45_Aa07g032680</name>
</gene>
<dbReference type="Proteomes" id="UP000694240">
    <property type="component" value="Chromosome 12"/>
</dbReference>
<dbReference type="Proteomes" id="UP000694240">
    <property type="component" value="Chromosome 7"/>
</dbReference>
<comment type="caution">
    <text evidence="2">The sequence shown here is derived from an EMBL/GenBank/DDBJ whole genome shotgun (WGS) entry which is preliminary data.</text>
</comment>
<feature type="region of interest" description="Disordered" evidence="1">
    <location>
        <begin position="1"/>
        <end position="22"/>
    </location>
</feature>
<name>A0A8T1YCJ7_9BRAS</name>
<sequence length="116" mass="13314">VSNEIGNAGGNGGVKKPHRYRPGTIAVREIHKSSEDEIRAEKNPRPFDEDDIALVKNYKFKLWRHVTEAKKKHSEKKMTKSDEPKPKRLRIAKDTKKSSSTLNMPKRPLTGFFIFV</sequence>